<evidence type="ECO:0000256" key="1">
    <source>
        <dbReference type="ARBA" id="ARBA00022588"/>
    </source>
</evidence>
<feature type="domain" description="B30.2/SPRY" evidence="10">
    <location>
        <begin position="364"/>
        <end position="555"/>
    </location>
</feature>
<dbReference type="SUPFAM" id="SSF57850">
    <property type="entry name" value="RING/U-box"/>
    <property type="match status" value="1"/>
</dbReference>
<dbReference type="Pfam" id="PF15227">
    <property type="entry name" value="zf-C3HC4_4"/>
    <property type="match status" value="1"/>
</dbReference>
<keyword evidence="4" id="KW-0862">Zinc</keyword>
<evidence type="ECO:0000259" key="10">
    <source>
        <dbReference type="PROSITE" id="PS50188"/>
    </source>
</evidence>
<dbReference type="InterPro" id="IPR000315">
    <property type="entry name" value="Znf_B-box"/>
</dbReference>
<organism evidence="11 12">
    <name type="scientific">Liparis tanakae</name>
    <name type="common">Tanaka's snailfish</name>
    <dbReference type="NCBI Taxonomy" id="230148"/>
    <lineage>
        <taxon>Eukaryota</taxon>
        <taxon>Metazoa</taxon>
        <taxon>Chordata</taxon>
        <taxon>Craniata</taxon>
        <taxon>Vertebrata</taxon>
        <taxon>Euteleostomi</taxon>
        <taxon>Actinopterygii</taxon>
        <taxon>Neopterygii</taxon>
        <taxon>Teleostei</taxon>
        <taxon>Neoteleostei</taxon>
        <taxon>Acanthomorphata</taxon>
        <taxon>Eupercaria</taxon>
        <taxon>Perciformes</taxon>
        <taxon>Cottioidei</taxon>
        <taxon>Cottales</taxon>
        <taxon>Liparidae</taxon>
        <taxon>Liparis</taxon>
    </lineage>
</organism>
<evidence type="ECO:0000313" key="12">
    <source>
        <dbReference type="Proteomes" id="UP000314294"/>
    </source>
</evidence>
<dbReference type="SUPFAM" id="SSF49899">
    <property type="entry name" value="Concanavalin A-like lectins/glucanases"/>
    <property type="match status" value="1"/>
</dbReference>
<feature type="domain" description="RING-type" evidence="8">
    <location>
        <begin position="15"/>
        <end position="59"/>
    </location>
</feature>
<dbReference type="AlphaFoldDB" id="A0A4Z2FE47"/>
<dbReference type="PRINTS" id="PR01407">
    <property type="entry name" value="BUTYPHLNCDUF"/>
</dbReference>
<dbReference type="SMART" id="SM00184">
    <property type="entry name" value="RING"/>
    <property type="match status" value="1"/>
</dbReference>
<evidence type="ECO:0000256" key="7">
    <source>
        <dbReference type="SAM" id="Coils"/>
    </source>
</evidence>
<dbReference type="InterPro" id="IPR013320">
    <property type="entry name" value="ConA-like_dom_sf"/>
</dbReference>
<evidence type="ECO:0000256" key="6">
    <source>
        <dbReference type="PROSITE-ProRule" id="PRU00024"/>
    </source>
</evidence>
<dbReference type="PROSITE" id="PS50089">
    <property type="entry name" value="ZF_RING_2"/>
    <property type="match status" value="1"/>
</dbReference>
<dbReference type="SMART" id="SM00449">
    <property type="entry name" value="SPRY"/>
    <property type="match status" value="1"/>
</dbReference>
<evidence type="ECO:0000313" key="11">
    <source>
        <dbReference type="EMBL" id="TNN39438.1"/>
    </source>
</evidence>
<evidence type="ECO:0000259" key="8">
    <source>
        <dbReference type="PROSITE" id="PS50089"/>
    </source>
</evidence>
<dbReference type="InterPro" id="IPR001870">
    <property type="entry name" value="B30.2/SPRY"/>
</dbReference>
<keyword evidence="2" id="KW-0479">Metal-binding</keyword>
<keyword evidence="12" id="KW-1185">Reference proteome</keyword>
<dbReference type="GO" id="GO:0005737">
    <property type="term" value="C:cytoplasm"/>
    <property type="evidence" value="ECO:0007669"/>
    <property type="project" value="UniProtKB-ARBA"/>
</dbReference>
<evidence type="ECO:0000256" key="3">
    <source>
        <dbReference type="ARBA" id="ARBA00022771"/>
    </source>
</evidence>
<sequence length="555" mass="62214">MWRCGGERDGEELSCPICLDLLRNPVTVPCGHSYCMSCIEGCWDEDAANNKTPSCPLCRQSFVPRPVLGKNTLLAELLEALKDAGLGAAPSARRPAGPGDVACDFCPGAKLKAFKSCLVCLASYCERHLQPHYDVAPLKKHALVDATPRLQENVCSRHDEVMKIFCRTDRQCICYLCSMDDHRGHDTAPAAAERDAWQAELGPSRQKIQQRVRDRERNAETLRRRAEAVTRSADEAVRDSEKTFAELRRLLEERSAEVIRLIREQQRTQLSRAEELEAELREEIAALRRRDGQLEELSRTDDHLHFLRRYPSLARLSEGEDSPAVDAAPPPRPFKDVAAEARDKLHAVLSQAWGGEVAKASPATPSPPEEPRTRAELMKYSCQVTLDPNTAHRRLALCGRKRKATLAAGEHLYRSHPDRFAERWQVLSREGLAGRCYWEVEWSGRAGVAVAYKDIGRTGSVQQCGFGYNEKSWTLECNAAHYVFRHNDTCSTVPGPQASRVGVYLDHMAGTLSFYAVSDVLTLLHRIRSPFTQLLYAGLWLPRTAGDAAEWCELK</sequence>
<dbReference type="PANTHER" id="PTHR25465">
    <property type="entry name" value="B-BOX DOMAIN CONTAINING"/>
    <property type="match status" value="1"/>
</dbReference>
<keyword evidence="3 6" id="KW-0863">Zinc-finger</keyword>
<keyword evidence="5" id="KW-0391">Immunity</keyword>
<proteinExistence type="predicted"/>
<comment type="caution">
    <text evidence="11">The sequence shown here is derived from an EMBL/GenBank/DDBJ whole genome shotgun (WGS) entry which is preliminary data.</text>
</comment>
<protein>
    <submittedName>
        <fullName evidence="11">Tripartite motif-containing protein 16</fullName>
    </submittedName>
</protein>
<dbReference type="Pfam" id="PF00643">
    <property type="entry name" value="zf-B_box"/>
    <property type="match status" value="1"/>
</dbReference>
<dbReference type="Gene3D" id="2.60.120.920">
    <property type="match status" value="1"/>
</dbReference>
<evidence type="ECO:0000259" key="9">
    <source>
        <dbReference type="PROSITE" id="PS50119"/>
    </source>
</evidence>
<dbReference type="Proteomes" id="UP000314294">
    <property type="component" value="Unassembled WGS sequence"/>
</dbReference>
<dbReference type="InterPro" id="IPR058030">
    <property type="entry name" value="TRIM8/14/16/25/29/45/65_CC"/>
</dbReference>
<keyword evidence="1" id="KW-0399">Innate immunity</keyword>
<dbReference type="InterPro" id="IPR001841">
    <property type="entry name" value="Znf_RING"/>
</dbReference>
<dbReference type="CDD" id="cd19769">
    <property type="entry name" value="Bbox2_TRIM16-like"/>
    <property type="match status" value="1"/>
</dbReference>
<dbReference type="SMART" id="SM00589">
    <property type="entry name" value="PRY"/>
    <property type="match status" value="1"/>
</dbReference>
<dbReference type="PANTHER" id="PTHR25465:SF5">
    <property type="entry name" value="E3 UBIQUITIN_ISG15 LIGASE TRIM25-RELATED"/>
    <property type="match status" value="1"/>
</dbReference>
<dbReference type="InterPro" id="IPR017907">
    <property type="entry name" value="Znf_RING_CS"/>
</dbReference>
<keyword evidence="7" id="KW-0175">Coiled coil</keyword>
<reference evidence="11 12" key="1">
    <citation type="submission" date="2019-03" db="EMBL/GenBank/DDBJ databases">
        <title>First draft genome of Liparis tanakae, snailfish: a comprehensive survey of snailfish specific genes.</title>
        <authorList>
            <person name="Kim W."/>
            <person name="Song I."/>
            <person name="Jeong J.-H."/>
            <person name="Kim D."/>
            <person name="Kim S."/>
            <person name="Ryu S."/>
            <person name="Song J.Y."/>
            <person name="Lee S.K."/>
        </authorList>
    </citation>
    <scope>NUCLEOTIDE SEQUENCE [LARGE SCALE GENOMIC DNA]</scope>
    <source>
        <tissue evidence="11">Muscle</tissue>
    </source>
</reference>
<dbReference type="PROSITE" id="PS50119">
    <property type="entry name" value="ZF_BBOX"/>
    <property type="match status" value="1"/>
</dbReference>
<evidence type="ECO:0000256" key="2">
    <source>
        <dbReference type="ARBA" id="ARBA00022723"/>
    </source>
</evidence>
<dbReference type="PROSITE" id="PS50188">
    <property type="entry name" value="B302_SPRY"/>
    <property type="match status" value="1"/>
</dbReference>
<evidence type="ECO:0000256" key="4">
    <source>
        <dbReference type="ARBA" id="ARBA00022833"/>
    </source>
</evidence>
<feature type="domain" description="B box-type" evidence="9">
    <location>
        <begin position="150"/>
        <end position="190"/>
    </location>
</feature>
<dbReference type="InterPro" id="IPR006574">
    <property type="entry name" value="PRY"/>
</dbReference>
<dbReference type="Pfam" id="PF13765">
    <property type="entry name" value="PRY"/>
    <property type="match status" value="1"/>
</dbReference>
<evidence type="ECO:0000256" key="5">
    <source>
        <dbReference type="ARBA" id="ARBA00022859"/>
    </source>
</evidence>
<name>A0A4Z2FE47_9TELE</name>
<dbReference type="SUPFAM" id="SSF57845">
    <property type="entry name" value="B-box zinc-binding domain"/>
    <property type="match status" value="1"/>
</dbReference>
<dbReference type="GO" id="GO:0008270">
    <property type="term" value="F:zinc ion binding"/>
    <property type="evidence" value="ECO:0007669"/>
    <property type="project" value="UniProtKB-KW"/>
</dbReference>
<dbReference type="Gene3D" id="3.30.40.10">
    <property type="entry name" value="Zinc/RING finger domain, C3HC4 (zinc finger)"/>
    <property type="match status" value="1"/>
</dbReference>
<dbReference type="Pfam" id="PF25600">
    <property type="entry name" value="TRIM_CC"/>
    <property type="match status" value="1"/>
</dbReference>
<accession>A0A4Z2FE47</accession>
<dbReference type="OrthoDB" id="8821439at2759"/>
<dbReference type="InterPro" id="IPR051051">
    <property type="entry name" value="E3_ubiq-ligase_TRIM/RNF"/>
</dbReference>
<dbReference type="PROSITE" id="PS00518">
    <property type="entry name" value="ZF_RING_1"/>
    <property type="match status" value="1"/>
</dbReference>
<dbReference type="CDD" id="cd16040">
    <property type="entry name" value="SPRY_PRY_SNTX"/>
    <property type="match status" value="1"/>
</dbReference>
<dbReference type="SMART" id="SM00336">
    <property type="entry name" value="BBOX"/>
    <property type="match status" value="1"/>
</dbReference>
<dbReference type="InterPro" id="IPR043136">
    <property type="entry name" value="B30.2/SPRY_sf"/>
</dbReference>
<gene>
    <name evidence="11" type="primary">Trim16_3</name>
    <name evidence="11" type="ORF">EYF80_050383</name>
</gene>
<dbReference type="Gene3D" id="4.10.830.40">
    <property type="match status" value="1"/>
</dbReference>
<dbReference type="InterPro" id="IPR003877">
    <property type="entry name" value="SPRY_dom"/>
</dbReference>
<dbReference type="InterPro" id="IPR013083">
    <property type="entry name" value="Znf_RING/FYVE/PHD"/>
</dbReference>
<dbReference type="Gene3D" id="3.30.160.60">
    <property type="entry name" value="Classic Zinc Finger"/>
    <property type="match status" value="1"/>
</dbReference>
<dbReference type="Pfam" id="PF00622">
    <property type="entry name" value="SPRY"/>
    <property type="match status" value="1"/>
</dbReference>
<dbReference type="EMBL" id="SRLO01001279">
    <property type="protein sequence ID" value="TNN39438.1"/>
    <property type="molecule type" value="Genomic_DNA"/>
</dbReference>
<dbReference type="InterPro" id="IPR003879">
    <property type="entry name" value="Butyrophylin_SPRY"/>
</dbReference>
<dbReference type="GO" id="GO:0045087">
    <property type="term" value="P:innate immune response"/>
    <property type="evidence" value="ECO:0007669"/>
    <property type="project" value="UniProtKB-KW"/>
</dbReference>
<feature type="coiled-coil region" evidence="7">
    <location>
        <begin position="205"/>
        <end position="297"/>
    </location>
</feature>